<gene>
    <name evidence="3" type="ORF">RCOM_2122700</name>
</gene>
<dbReference type="PANTHER" id="PTHR43581:SF4">
    <property type="entry name" value="ATP_GTP PHOSPHATASE"/>
    <property type="match status" value="1"/>
</dbReference>
<evidence type="ECO:0000313" key="3">
    <source>
        <dbReference type="EMBL" id="EEF23887.1"/>
    </source>
</evidence>
<name>B9TJS7_RICCO</name>
<keyword evidence="4" id="KW-1185">Reference proteome</keyword>
<dbReference type="Proteomes" id="UP000008311">
    <property type="component" value="Unassembled WGS sequence"/>
</dbReference>
<evidence type="ECO:0000259" key="2">
    <source>
        <dbReference type="Pfam" id="PF20469"/>
    </source>
</evidence>
<dbReference type="Pfam" id="PF13175">
    <property type="entry name" value="AAA_15"/>
    <property type="match status" value="1"/>
</dbReference>
<proteinExistence type="predicted"/>
<dbReference type="PANTHER" id="PTHR43581">
    <property type="entry name" value="ATP/GTP PHOSPHATASE"/>
    <property type="match status" value="1"/>
</dbReference>
<evidence type="ECO:0000313" key="4">
    <source>
        <dbReference type="Proteomes" id="UP000008311"/>
    </source>
</evidence>
<dbReference type="CDD" id="cd01026">
    <property type="entry name" value="TOPRIM_OLD"/>
    <property type="match status" value="1"/>
</dbReference>
<sequence length="331" mass="36789">MTYGSNVSLGGDGRNNQILLALWKAKASREFDHENEVVIYCVEEPEAHLHPHQQRKLAAYLTSALKGQTLVTSHSPQIVSGYSPDSVIRLKRNISGTYAASKGCSNCISDAWDNMGYRMSILPAEAFFASAVLLIEGPSELLFYTELAKQLDIDLDYYNISILSVNGVDFEVYAQILKAMEIPFAVRTDNDISDLAIGGQKNPRTIRILAGLNRCLKLIDLAPLPHKEMPYEHQHCFADGTRTGVASLTEPREIYPAFIDLEHDLSSHLEEEFIDFKGSVAATIKYLQGSKAIRMREFLSKYKGCVKTLAVTNLAKPLTYCVELARSEAHA</sequence>
<organism evidence="3 4">
    <name type="scientific">Ricinus communis</name>
    <name type="common">Castor bean</name>
    <dbReference type="NCBI Taxonomy" id="3988"/>
    <lineage>
        <taxon>Eukaryota</taxon>
        <taxon>Viridiplantae</taxon>
        <taxon>Streptophyta</taxon>
        <taxon>Embryophyta</taxon>
        <taxon>Tracheophyta</taxon>
        <taxon>Spermatophyta</taxon>
        <taxon>Magnoliopsida</taxon>
        <taxon>eudicotyledons</taxon>
        <taxon>Gunneridae</taxon>
        <taxon>Pentapetalae</taxon>
        <taxon>rosids</taxon>
        <taxon>fabids</taxon>
        <taxon>Malpighiales</taxon>
        <taxon>Euphorbiaceae</taxon>
        <taxon>Acalyphoideae</taxon>
        <taxon>Acalypheae</taxon>
        <taxon>Ricinus</taxon>
    </lineage>
</organism>
<dbReference type="SUPFAM" id="SSF52540">
    <property type="entry name" value="P-loop containing nucleoside triphosphate hydrolases"/>
    <property type="match status" value="1"/>
</dbReference>
<dbReference type="Pfam" id="PF20469">
    <property type="entry name" value="OLD-like_TOPRIM"/>
    <property type="match status" value="1"/>
</dbReference>
<dbReference type="EMBL" id="EQ984318">
    <property type="protein sequence ID" value="EEF23887.1"/>
    <property type="molecule type" value="Genomic_DNA"/>
</dbReference>
<dbReference type="Gene3D" id="3.40.50.300">
    <property type="entry name" value="P-loop containing nucleotide triphosphate hydrolases"/>
    <property type="match status" value="1"/>
</dbReference>
<dbReference type="InParanoid" id="B9TJS7"/>
<dbReference type="InterPro" id="IPR027417">
    <property type="entry name" value="P-loop_NTPase"/>
</dbReference>
<dbReference type="AlphaFoldDB" id="B9TJS7"/>
<evidence type="ECO:0000259" key="1">
    <source>
        <dbReference type="Pfam" id="PF13175"/>
    </source>
</evidence>
<dbReference type="InterPro" id="IPR041685">
    <property type="entry name" value="AAA_GajA/Old/RecF-like"/>
</dbReference>
<dbReference type="InterPro" id="IPR034139">
    <property type="entry name" value="TOPRIM_OLD"/>
</dbReference>
<protein>
    <submittedName>
        <fullName evidence="3">Uncharacterized protein</fullName>
    </submittedName>
</protein>
<feature type="domain" description="OLD protein-like TOPRIM" evidence="2">
    <location>
        <begin position="127"/>
        <end position="191"/>
    </location>
</feature>
<reference evidence="4" key="1">
    <citation type="journal article" date="2010" name="Nat. Biotechnol.">
        <title>Draft genome sequence of the oilseed species Ricinus communis.</title>
        <authorList>
            <person name="Chan A.P."/>
            <person name="Crabtree J."/>
            <person name="Zhao Q."/>
            <person name="Lorenzi H."/>
            <person name="Orvis J."/>
            <person name="Puiu D."/>
            <person name="Melake-Berhan A."/>
            <person name="Jones K.M."/>
            <person name="Redman J."/>
            <person name="Chen G."/>
            <person name="Cahoon E.B."/>
            <person name="Gedil M."/>
            <person name="Stanke M."/>
            <person name="Haas B.J."/>
            <person name="Wortman J.R."/>
            <person name="Fraser-Liggett C.M."/>
            <person name="Ravel J."/>
            <person name="Rabinowicz P.D."/>
        </authorList>
    </citation>
    <scope>NUCLEOTIDE SEQUENCE [LARGE SCALE GENOMIC DNA]</scope>
    <source>
        <strain evidence="4">cv. Hale</strain>
    </source>
</reference>
<accession>B9TJS7</accession>
<feature type="domain" description="Endonuclease GajA/Old nuclease/RecF-like AAA" evidence="1">
    <location>
        <begin position="11"/>
        <end position="79"/>
    </location>
</feature>
<dbReference type="InterPro" id="IPR051396">
    <property type="entry name" value="Bact_Antivir_Def_Nuclease"/>
</dbReference>